<dbReference type="OrthoDB" id="10398011at2759"/>
<dbReference type="Proteomes" id="UP000284842">
    <property type="component" value="Unassembled WGS sequence"/>
</dbReference>
<feature type="coiled-coil region" evidence="1">
    <location>
        <begin position="353"/>
        <end position="387"/>
    </location>
</feature>
<accession>A0A409VYT8</accession>
<dbReference type="Gene3D" id="1.20.1170.10">
    <property type="match status" value="1"/>
</dbReference>
<evidence type="ECO:0000313" key="2">
    <source>
        <dbReference type="EMBL" id="PPQ71393.1"/>
    </source>
</evidence>
<dbReference type="EMBL" id="NHTK01005917">
    <property type="protein sequence ID" value="PPQ71393.1"/>
    <property type="molecule type" value="Genomic_DNA"/>
</dbReference>
<evidence type="ECO:0000256" key="1">
    <source>
        <dbReference type="SAM" id="Coils"/>
    </source>
</evidence>
<keyword evidence="1" id="KW-0175">Coiled coil</keyword>
<reference evidence="2 3" key="1">
    <citation type="journal article" date="2018" name="Evol. Lett.">
        <title>Horizontal gene cluster transfer increased hallucinogenic mushroom diversity.</title>
        <authorList>
            <person name="Reynolds H.T."/>
            <person name="Vijayakumar V."/>
            <person name="Gluck-Thaler E."/>
            <person name="Korotkin H.B."/>
            <person name="Matheny P.B."/>
            <person name="Slot J.C."/>
        </authorList>
    </citation>
    <scope>NUCLEOTIDE SEQUENCE [LARGE SCALE GENOMIC DNA]</scope>
    <source>
        <strain evidence="2 3">2629</strain>
    </source>
</reference>
<dbReference type="AlphaFoldDB" id="A0A409VYT8"/>
<gene>
    <name evidence="2" type="ORF">CVT24_012224</name>
</gene>
<name>A0A409VYT8_9AGAR</name>
<organism evidence="2 3">
    <name type="scientific">Panaeolus cyanescens</name>
    <dbReference type="NCBI Taxonomy" id="181874"/>
    <lineage>
        <taxon>Eukaryota</taxon>
        <taxon>Fungi</taxon>
        <taxon>Dikarya</taxon>
        <taxon>Basidiomycota</taxon>
        <taxon>Agaricomycotina</taxon>
        <taxon>Agaricomycetes</taxon>
        <taxon>Agaricomycetidae</taxon>
        <taxon>Agaricales</taxon>
        <taxon>Agaricineae</taxon>
        <taxon>Galeropsidaceae</taxon>
        <taxon>Panaeolus</taxon>
    </lineage>
</organism>
<comment type="caution">
    <text evidence="2">The sequence shown here is derived from an EMBL/GenBank/DDBJ whole genome shotgun (WGS) entry which is preliminary data.</text>
</comment>
<sequence>MSFFENVGREIGKGVEEIGKAIDGIGKGENGGKVEGGLRGAIDAVKDVISKSPEENKQDLIKLLAVLSGQHSRPDAGAPRAGQIIEQGGLSKEDVNKGQKAIVDKLSQAPTREDAETELKDVSKAVRIIWTLFEIVEDELQVVDKKRLFVSRDGAKPVLLLPKWKELMEEYRVIIGRSKKTANELQHSIRNLLDNILPIADLDEDVNKYRPKLQEYVKSLKEFDTSGLENGKAILRLREGVEIFYADFKNRADTAEASARQRLEQVDARILQLQQELDRPPELLVKCWQLFGIPTLDLNKLGEQFSKPESVRSVALATAGVIAILPALSVSLMDSAINAISGREVDILGIFSRMAKEKELNNLLNERRQLADKIKQLQEVIDEIKRTQVTFDGLVYRLVAIEQISKMLVVDAQRLETKLSTIIDADEDDDLTPLFTAKTVRGTYEVLHVALTTFVDGLNRGWIKE</sequence>
<keyword evidence="3" id="KW-1185">Reference proteome</keyword>
<protein>
    <submittedName>
        <fullName evidence="2">Uncharacterized protein</fullName>
    </submittedName>
</protein>
<dbReference type="InParanoid" id="A0A409VYT8"/>
<evidence type="ECO:0000313" key="3">
    <source>
        <dbReference type="Proteomes" id="UP000284842"/>
    </source>
</evidence>
<proteinExistence type="predicted"/>